<feature type="compositionally biased region" description="Basic and acidic residues" evidence="1">
    <location>
        <begin position="151"/>
        <end position="160"/>
    </location>
</feature>
<reference evidence="2 3" key="1">
    <citation type="submission" date="2018-11" db="EMBL/GenBank/DDBJ databases">
        <authorList>
            <consortium name="Pathogen Informatics"/>
        </authorList>
    </citation>
    <scope>NUCLEOTIDE SEQUENCE [LARGE SCALE GENOMIC DNA]</scope>
    <source>
        <strain evidence="2 3">Zambia</strain>
    </source>
</reference>
<feature type="compositionally biased region" description="Polar residues" evidence="1">
    <location>
        <begin position="228"/>
        <end position="252"/>
    </location>
</feature>
<feature type="region of interest" description="Disordered" evidence="1">
    <location>
        <begin position="141"/>
        <end position="160"/>
    </location>
</feature>
<organism evidence="2 3">
    <name type="scientific">Schistosoma margrebowiei</name>
    <dbReference type="NCBI Taxonomy" id="48269"/>
    <lineage>
        <taxon>Eukaryota</taxon>
        <taxon>Metazoa</taxon>
        <taxon>Spiralia</taxon>
        <taxon>Lophotrochozoa</taxon>
        <taxon>Platyhelminthes</taxon>
        <taxon>Trematoda</taxon>
        <taxon>Digenea</taxon>
        <taxon>Strigeidida</taxon>
        <taxon>Schistosomatoidea</taxon>
        <taxon>Schistosomatidae</taxon>
        <taxon>Schistosoma</taxon>
    </lineage>
</organism>
<evidence type="ECO:0000313" key="2">
    <source>
        <dbReference type="EMBL" id="VDP19646.1"/>
    </source>
</evidence>
<evidence type="ECO:0000313" key="3">
    <source>
        <dbReference type="Proteomes" id="UP000277204"/>
    </source>
</evidence>
<keyword evidence="3" id="KW-1185">Reference proteome</keyword>
<proteinExistence type="predicted"/>
<dbReference type="EMBL" id="UZAI01017038">
    <property type="protein sequence ID" value="VDP19646.1"/>
    <property type="molecule type" value="Genomic_DNA"/>
</dbReference>
<dbReference type="AlphaFoldDB" id="A0A183MIW0"/>
<dbReference type="Proteomes" id="UP000277204">
    <property type="component" value="Unassembled WGS sequence"/>
</dbReference>
<accession>A0A183MIW0</accession>
<gene>
    <name evidence="2" type="ORF">SMRZ_LOCUS15985</name>
</gene>
<sequence>MKQSLVTGYDGTASPDVDPLPCGSDLWVKGSGCGLLRRPPASVWGFASIYNTVYVNIFIKNSCKRPGFRLVVISGMQCDNRKGWFHEACNDLLATAYNKLSKSGHKWVCVTRNTDSVVLLSNIIVLFTGLRYKLSANLEKDSHKTGRQTRTRNENTNKDVDRSTIDGACISTSDDMLKLRTIITLTVIDSLSKIGSPSSGSVKATVVPKNSVGDWTHVNRAKKEQESPSKLNIPSTVRKSTSDLTTQSTPRNRNQKTESRRLEYIFDVISIYRESSDLIWLAIAGDVEHGVPTRDLVRMHDRAPSASHTPREEEPHVDALSLHHKRLITPTDADIITSMGSPPEIAENPAVFPTENRSTQKAFQETSKPIRVIGNRSRAPGEVGLRLDGDCLSTLIQL</sequence>
<evidence type="ECO:0000256" key="1">
    <source>
        <dbReference type="SAM" id="MobiDB-lite"/>
    </source>
</evidence>
<feature type="region of interest" description="Disordered" evidence="1">
    <location>
        <begin position="215"/>
        <end position="257"/>
    </location>
</feature>
<name>A0A183MIW0_9TREM</name>
<protein>
    <submittedName>
        <fullName evidence="2">Uncharacterized protein</fullName>
    </submittedName>
</protein>